<proteinExistence type="predicted"/>
<gene>
    <name evidence="2" type="ORF">K444DRAFT_720894</name>
</gene>
<reference evidence="2 3" key="1">
    <citation type="submission" date="2016-04" db="EMBL/GenBank/DDBJ databases">
        <title>A degradative enzymes factory behind the ericoid mycorrhizal symbiosis.</title>
        <authorList>
            <consortium name="DOE Joint Genome Institute"/>
            <person name="Martino E."/>
            <person name="Morin E."/>
            <person name="Grelet G."/>
            <person name="Kuo A."/>
            <person name="Kohler A."/>
            <person name="Daghino S."/>
            <person name="Barry K."/>
            <person name="Choi C."/>
            <person name="Cichocki N."/>
            <person name="Clum A."/>
            <person name="Copeland A."/>
            <person name="Hainaut M."/>
            <person name="Haridas S."/>
            <person name="Labutti K."/>
            <person name="Lindquist E."/>
            <person name="Lipzen A."/>
            <person name="Khouja H.-R."/>
            <person name="Murat C."/>
            <person name="Ohm R."/>
            <person name="Olson A."/>
            <person name="Spatafora J."/>
            <person name="Veneault-Fourrey C."/>
            <person name="Henrissat B."/>
            <person name="Grigoriev I."/>
            <person name="Martin F."/>
            <person name="Perotto S."/>
        </authorList>
    </citation>
    <scope>NUCLEOTIDE SEQUENCE [LARGE SCALE GENOMIC DNA]</scope>
    <source>
        <strain evidence="2 3">E</strain>
    </source>
</reference>
<dbReference type="GO" id="GO:0004174">
    <property type="term" value="F:electron-transferring-flavoprotein dehydrogenase activity"/>
    <property type="evidence" value="ECO:0007669"/>
    <property type="project" value="TreeGrafter"/>
</dbReference>
<dbReference type="STRING" id="1095630.A0A2J6TC46"/>
<sequence length="341" mass="37215">MSVEIKLFDKRDGFYHLIGSPLALASEPYSKKAWMKFDCIPALQFPNQKYVQGTVSNVDCYSKVATIRSVSGDIEGSYDYLIVSSGLRRYLSEAGEQIESIRRSTEAIVVIGGGTVGIEMASELKGIHPTKTLKLIQSRDKLLSSEPLPDDFKDQTLSLLEEAGVEVTRNNRVTDVTAVKYAEGSSVYKVTLSDGIQSMASHVIWAISKSIPRADYLRVAALNNEGLPRLIRDVANPKHHFAAGDIVAWSGIKRCGAAMAMGHNAAFNIHQQMLESQFGHTPGFMEFPEVPPMISLVVGKKAILYSPSEGTQSGAEVMKNFFGDDLGLKSMNSSLRISTGC</sequence>
<evidence type="ECO:0000313" key="2">
    <source>
        <dbReference type="EMBL" id="PMD60604.1"/>
    </source>
</evidence>
<dbReference type="OrthoDB" id="202203at2759"/>
<protein>
    <recommendedName>
        <fullName evidence="1">FAD/NAD(P)-binding domain-containing protein</fullName>
    </recommendedName>
</protein>
<dbReference type="InterPro" id="IPR023753">
    <property type="entry name" value="FAD/NAD-binding_dom"/>
</dbReference>
<dbReference type="EMBL" id="KZ613788">
    <property type="protein sequence ID" value="PMD60604.1"/>
    <property type="molecule type" value="Genomic_DNA"/>
</dbReference>
<feature type="domain" description="FAD/NAD(P)-binding" evidence="1">
    <location>
        <begin position="98"/>
        <end position="262"/>
    </location>
</feature>
<dbReference type="RefSeq" id="XP_024737508.1">
    <property type="nucleotide sequence ID" value="XM_024888497.1"/>
</dbReference>
<evidence type="ECO:0000313" key="3">
    <source>
        <dbReference type="Proteomes" id="UP000235371"/>
    </source>
</evidence>
<dbReference type="SUPFAM" id="SSF51905">
    <property type="entry name" value="FAD/NAD(P)-binding domain"/>
    <property type="match status" value="2"/>
</dbReference>
<dbReference type="GO" id="GO:0005737">
    <property type="term" value="C:cytoplasm"/>
    <property type="evidence" value="ECO:0007669"/>
    <property type="project" value="TreeGrafter"/>
</dbReference>
<dbReference type="Pfam" id="PF07992">
    <property type="entry name" value="Pyr_redox_2"/>
    <property type="match status" value="1"/>
</dbReference>
<name>A0A2J6TC46_9HELO</name>
<dbReference type="InParanoid" id="A0A2J6TC46"/>
<accession>A0A2J6TC46</accession>
<dbReference type="Gene3D" id="3.50.50.60">
    <property type="entry name" value="FAD/NAD(P)-binding domain"/>
    <property type="match status" value="2"/>
</dbReference>
<organism evidence="2 3">
    <name type="scientific">Hyaloscypha bicolor E</name>
    <dbReference type="NCBI Taxonomy" id="1095630"/>
    <lineage>
        <taxon>Eukaryota</taxon>
        <taxon>Fungi</taxon>
        <taxon>Dikarya</taxon>
        <taxon>Ascomycota</taxon>
        <taxon>Pezizomycotina</taxon>
        <taxon>Leotiomycetes</taxon>
        <taxon>Helotiales</taxon>
        <taxon>Hyaloscyphaceae</taxon>
        <taxon>Hyaloscypha</taxon>
        <taxon>Hyaloscypha bicolor</taxon>
    </lineage>
</organism>
<dbReference type="GO" id="GO:0050660">
    <property type="term" value="F:flavin adenine dinucleotide binding"/>
    <property type="evidence" value="ECO:0007669"/>
    <property type="project" value="TreeGrafter"/>
</dbReference>
<dbReference type="Proteomes" id="UP000235371">
    <property type="component" value="Unassembled WGS sequence"/>
</dbReference>
<dbReference type="PANTHER" id="PTHR43735:SF24">
    <property type="entry name" value="NUCLEOTIDE-DISULPHIDE OXIDOREDUCTASE AMID-LIKE, PUTATIVE (AFU_ORTHOLOGUE AFUA_1G17180)-RELATED"/>
    <property type="match status" value="1"/>
</dbReference>
<dbReference type="AlphaFoldDB" id="A0A2J6TC46"/>
<dbReference type="GeneID" id="36596573"/>
<dbReference type="InterPro" id="IPR036188">
    <property type="entry name" value="FAD/NAD-bd_sf"/>
</dbReference>
<evidence type="ECO:0000259" key="1">
    <source>
        <dbReference type="Pfam" id="PF07992"/>
    </source>
</evidence>
<keyword evidence="3" id="KW-1185">Reference proteome</keyword>
<dbReference type="PANTHER" id="PTHR43735">
    <property type="entry name" value="APOPTOSIS-INDUCING FACTOR 1"/>
    <property type="match status" value="1"/>
</dbReference>